<dbReference type="AlphaFoldDB" id="X1M8E5"/>
<name>X1M8E5_9ZZZZ</name>
<protein>
    <submittedName>
        <fullName evidence="1">Uncharacterized protein</fullName>
    </submittedName>
</protein>
<gene>
    <name evidence="1" type="ORF">S06H3_37953</name>
</gene>
<evidence type="ECO:0000313" key="1">
    <source>
        <dbReference type="EMBL" id="GAI27553.1"/>
    </source>
</evidence>
<organism evidence="1">
    <name type="scientific">marine sediment metagenome</name>
    <dbReference type="NCBI Taxonomy" id="412755"/>
    <lineage>
        <taxon>unclassified sequences</taxon>
        <taxon>metagenomes</taxon>
        <taxon>ecological metagenomes</taxon>
    </lineage>
</organism>
<proteinExistence type="predicted"/>
<reference evidence="1" key="1">
    <citation type="journal article" date="2014" name="Front. Microbiol.">
        <title>High frequency of phylogenetically diverse reductive dehalogenase-homologous genes in deep subseafloor sedimentary metagenomes.</title>
        <authorList>
            <person name="Kawai M."/>
            <person name="Futagami T."/>
            <person name="Toyoda A."/>
            <person name="Takaki Y."/>
            <person name="Nishi S."/>
            <person name="Hori S."/>
            <person name="Arai W."/>
            <person name="Tsubouchi T."/>
            <person name="Morono Y."/>
            <person name="Uchiyama I."/>
            <person name="Ito T."/>
            <person name="Fujiyama A."/>
            <person name="Inagaki F."/>
            <person name="Takami H."/>
        </authorList>
    </citation>
    <scope>NUCLEOTIDE SEQUENCE</scope>
    <source>
        <strain evidence="1">Expedition CK06-06</strain>
    </source>
</reference>
<sequence length="36" mass="3955">YREALVSDPIQQFIGQAIVNPSNLKVAALPESFLKP</sequence>
<dbReference type="EMBL" id="BARV01023100">
    <property type="protein sequence ID" value="GAI27553.1"/>
    <property type="molecule type" value="Genomic_DNA"/>
</dbReference>
<feature type="non-terminal residue" evidence="1">
    <location>
        <position position="1"/>
    </location>
</feature>
<comment type="caution">
    <text evidence="1">The sequence shown here is derived from an EMBL/GenBank/DDBJ whole genome shotgun (WGS) entry which is preliminary data.</text>
</comment>
<accession>X1M8E5</accession>